<evidence type="ECO:0000256" key="3">
    <source>
        <dbReference type="ARBA" id="ARBA00022837"/>
    </source>
</evidence>
<evidence type="ECO:0000313" key="6">
    <source>
        <dbReference type="Proteomes" id="UP000678499"/>
    </source>
</evidence>
<dbReference type="Gene3D" id="1.10.238.10">
    <property type="entry name" value="EF-hand"/>
    <property type="match status" value="1"/>
</dbReference>
<protein>
    <recommendedName>
        <fullName evidence="4">EF-hand domain-containing protein</fullName>
    </recommendedName>
</protein>
<name>A0A7R9BLD3_9CRUS</name>
<dbReference type="EMBL" id="CAJPEX010000526">
    <property type="protein sequence ID" value="CAG0916145.1"/>
    <property type="molecule type" value="Genomic_DNA"/>
</dbReference>
<evidence type="ECO:0000256" key="2">
    <source>
        <dbReference type="ARBA" id="ARBA00022737"/>
    </source>
</evidence>
<gene>
    <name evidence="5" type="ORF">NMOB1V02_LOCUS3776</name>
</gene>
<dbReference type="PROSITE" id="PS50222">
    <property type="entry name" value="EF_HAND_2"/>
    <property type="match status" value="1"/>
</dbReference>
<accession>A0A7R9BLD3</accession>
<keyword evidence="2" id="KW-0677">Repeat</keyword>
<dbReference type="Proteomes" id="UP000678499">
    <property type="component" value="Unassembled WGS sequence"/>
</dbReference>
<feature type="domain" description="EF-hand" evidence="4">
    <location>
        <begin position="121"/>
        <end position="156"/>
    </location>
</feature>
<keyword evidence="6" id="KW-1185">Reference proteome</keyword>
<dbReference type="InterPro" id="IPR052110">
    <property type="entry name" value="MCFD2-like"/>
</dbReference>
<dbReference type="InterPro" id="IPR002048">
    <property type="entry name" value="EF_hand_dom"/>
</dbReference>
<sequence>MWLNRDFNTGTEGSGSLDLAARDSYDVQHIEHHMDVPKDPSEMTEQASILAPLSSLLMTFCYDRCELQQYYFKIHDSDRNRKLDGIELIQSLIHRHAPENKEPLKNKSENYFEQGVFPDKALAKAVDRVLRQHDKNNDGYIDYPEFIRAQESYYANKKREL</sequence>
<keyword evidence="1" id="KW-0732">Signal</keyword>
<reference evidence="5" key="1">
    <citation type="submission" date="2020-11" db="EMBL/GenBank/DDBJ databases">
        <authorList>
            <person name="Tran Van P."/>
        </authorList>
    </citation>
    <scope>NUCLEOTIDE SEQUENCE</scope>
</reference>
<dbReference type="PROSITE" id="PS00018">
    <property type="entry name" value="EF_HAND_1"/>
    <property type="match status" value="2"/>
</dbReference>
<keyword evidence="3" id="KW-0106">Calcium</keyword>
<dbReference type="SUPFAM" id="SSF47473">
    <property type="entry name" value="EF-hand"/>
    <property type="match status" value="1"/>
</dbReference>
<evidence type="ECO:0000259" key="4">
    <source>
        <dbReference type="PROSITE" id="PS50222"/>
    </source>
</evidence>
<dbReference type="OrthoDB" id="289247at2759"/>
<evidence type="ECO:0000256" key="1">
    <source>
        <dbReference type="ARBA" id="ARBA00022729"/>
    </source>
</evidence>
<dbReference type="InterPro" id="IPR011992">
    <property type="entry name" value="EF-hand-dom_pair"/>
</dbReference>
<organism evidence="5">
    <name type="scientific">Notodromas monacha</name>
    <dbReference type="NCBI Taxonomy" id="399045"/>
    <lineage>
        <taxon>Eukaryota</taxon>
        <taxon>Metazoa</taxon>
        <taxon>Ecdysozoa</taxon>
        <taxon>Arthropoda</taxon>
        <taxon>Crustacea</taxon>
        <taxon>Oligostraca</taxon>
        <taxon>Ostracoda</taxon>
        <taxon>Podocopa</taxon>
        <taxon>Podocopida</taxon>
        <taxon>Cypridocopina</taxon>
        <taxon>Cypridoidea</taxon>
        <taxon>Cyprididae</taxon>
        <taxon>Notodromas</taxon>
    </lineage>
</organism>
<dbReference type="GO" id="GO:0005509">
    <property type="term" value="F:calcium ion binding"/>
    <property type="evidence" value="ECO:0007669"/>
    <property type="project" value="InterPro"/>
</dbReference>
<dbReference type="AlphaFoldDB" id="A0A7R9BLD3"/>
<dbReference type="EMBL" id="OA882563">
    <property type="protein sequence ID" value="CAD7275993.1"/>
    <property type="molecule type" value="Genomic_DNA"/>
</dbReference>
<evidence type="ECO:0000313" key="5">
    <source>
        <dbReference type="EMBL" id="CAD7275993.1"/>
    </source>
</evidence>
<dbReference type="PANTHER" id="PTHR23104">
    <property type="entry name" value="MULTIPLE COAGULATION FACTOR DEFICIENCY PROTEIN 2 NEURAL STEM CELL DERIVED NEURONAL SURVIVAL PROTEIN"/>
    <property type="match status" value="1"/>
</dbReference>
<dbReference type="PANTHER" id="PTHR23104:SF17">
    <property type="entry name" value="EF-HAND DOMAIN-CONTAINING PROTEIN"/>
    <property type="match status" value="1"/>
</dbReference>
<dbReference type="Pfam" id="PF13499">
    <property type="entry name" value="EF-hand_7"/>
    <property type="match status" value="1"/>
</dbReference>
<dbReference type="InterPro" id="IPR018247">
    <property type="entry name" value="EF_Hand_1_Ca_BS"/>
</dbReference>
<proteinExistence type="predicted"/>